<dbReference type="Gene3D" id="3.20.10.10">
    <property type="entry name" value="D-amino Acid Aminotransferase, subunit A, domain 2"/>
    <property type="match status" value="1"/>
</dbReference>
<dbReference type="InterPro" id="IPR007518">
    <property type="entry name" value="MINDY"/>
</dbReference>
<reference evidence="3 4" key="1">
    <citation type="journal article" date="2018" name="Mol. Biol. Evol.">
        <title>Broad Genomic Sampling Reveals a Smut Pathogenic Ancestry of the Fungal Clade Ustilaginomycotina.</title>
        <authorList>
            <person name="Kijpornyongpan T."/>
            <person name="Mondo S.J."/>
            <person name="Barry K."/>
            <person name="Sandor L."/>
            <person name="Lee J."/>
            <person name="Lipzen A."/>
            <person name="Pangilinan J."/>
            <person name="LaButti K."/>
            <person name="Hainaut M."/>
            <person name="Henrissat B."/>
            <person name="Grigoriev I.V."/>
            <person name="Spatafora J.W."/>
            <person name="Aime M.C."/>
        </authorList>
    </citation>
    <scope>NUCLEOTIDE SEQUENCE [LARGE SCALE GENOMIC DNA]</scope>
    <source>
        <strain evidence="3 4">MCA 3645</strain>
    </source>
</reference>
<evidence type="ECO:0000313" key="3">
    <source>
        <dbReference type="EMBL" id="PWY99098.1"/>
    </source>
</evidence>
<feature type="compositionally biased region" description="Basic and acidic residues" evidence="1">
    <location>
        <begin position="970"/>
        <end position="981"/>
    </location>
</feature>
<dbReference type="EMBL" id="KZ819196">
    <property type="protein sequence ID" value="PWY99098.1"/>
    <property type="molecule type" value="Genomic_DNA"/>
</dbReference>
<evidence type="ECO:0000313" key="4">
    <source>
        <dbReference type="Proteomes" id="UP000246740"/>
    </source>
</evidence>
<dbReference type="OrthoDB" id="10261212at2759"/>
<dbReference type="PANTHER" id="PTHR18063">
    <property type="entry name" value="NF-E2 INDUCIBLE PROTEIN"/>
    <property type="match status" value="1"/>
</dbReference>
<name>A0A317XNX3_9BASI</name>
<dbReference type="PANTHER" id="PTHR18063:SF6">
    <property type="entry name" value="UBIQUITIN CARBOXYL-TERMINAL HYDROLASE"/>
    <property type="match status" value="1"/>
</dbReference>
<feature type="region of interest" description="Disordered" evidence="1">
    <location>
        <begin position="513"/>
        <end position="585"/>
    </location>
</feature>
<dbReference type="STRING" id="1882483.A0A317XNX3"/>
<feature type="compositionally biased region" description="Low complexity" evidence="1">
    <location>
        <begin position="567"/>
        <end position="576"/>
    </location>
</feature>
<dbReference type="GO" id="GO:0071108">
    <property type="term" value="P:protein K48-linked deubiquitination"/>
    <property type="evidence" value="ECO:0007669"/>
    <property type="project" value="TreeGrafter"/>
</dbReference>
<dbReference type="InParanoid" id="A0A317XNX3"/>
<feature type="domain" description="MINDY deubiquitinase" evidence="2">
    <location>
        <begin position="58"/>
        <end position="385"/>
    </location>
</feature>
<feature type="compositionally biased region" description="Low complexity" evidence="1">
    <location>
        <begin position="23"/>
        <end position="38"/>
    </location>
</feature>
<dbReference type="InterPro" id="IPR033979">
    <property type="entry name" value="MINDY_domain"/>
</dbReference>
<keyword evidence="4" id="KW-1185">Reference proteome</keyword>
<evidence type="ECO:0000256" key="1">
    <source>
        <dbReference type="SAM" id="MobiDB-lite"/>
    </source>
</evidence>
<dbReference type="GO" id="GO:0071944">
    <property type="term" value="C:cell periphery"/>
    <property type="evidence" value="ECO:0007669"/>
    <property type="project" value="TreeGrafter"/>
</dbReference>
<dbReference type="InterPro" id="IPR036038">
    <property type="entry name" value="Aminotransferase-like"/>
</dbReference>
<dbReference type="Proteomes" id="UP000246740">
    <property type="component" value="Unassembled WGS sequence"/>
</dbReference>
<feature type="compositionally biased region" description="Polar residues" evidence="1">
    <location>
        <begin position="516"/>
        <end position="540"/>
    </location>
</feature>
<feature type="region of interest" description="Disordered" evidence="1">
    <location>
        <begin position="1"/>
        <end position="54"/>
    </location>
</feature>
<evidence type="ECO:0000259" key="2">
    <source>
        <dbReference type="Pfam" id="PF04424"/>
    </source>
</evidence>
<feature type="region of interest" description="Disordered" evidence="1">
    <location>
        <begin position="912"/>
        <end position="981"/>
    </location>
</feature>
<dbReference type="AlphaFoldDB" id="A0A317XNX3"/>
<dbReference type="InterPro" id="IPR043132">
    <property type="entry name" value="BCAT-like_C"/>
</dbReference>
<accession>A0A317XNX3</accession>
<protein>
    <recommendedName>
        <fullName evidence="2">MINDY deubiquitinase domain-containing protein</fullName>
    </recommendedName>
</protein>
<proteinExistence type="predicted"/>
<dbReference type="Pfam" id="PF04424">
    <property type="entry name" value="MINDY_DUB"/>
    <property type="match status" value="1"/>
</dbReference>
<dbReference type="GO" id="GO:1990380">
    <property type="term" value="F:K48-linked deubiquitinase activity"/>
    <property type="evidence" value="ECO:0007669"/>
    <property type="project" value="InterPro"/>
</dbReference>
<feature type="region of interest" description="Disordered" evidence="1">
    <location>
        <begin position="434"/>
        <end position="470"/>
    </location>
</feature>
<dbReference type="GO" id="GO:0004843">
    <property type="term" value="F:cysteine-type deubiquitinase activity"/>
    <property type="evidence" value="ECO:0007669"/>
    <property type="project" value="InterPro"/>
</dbReference>
<sequence>MADGAGGGASSAGASFAPPPASDPISSHSPPAHGSSSAAHRRANKPLDTQNRIKDEEEQWSLRDIYWRGNSCKVITQNANGPCSLIALCNILLLRGDLIITPPDRPVVSYSYLSELVADYLLSRIGDNSSGDAGLSLEAALSILPRTRYGLDVDVDFSSYTSFSTSAAEASTSPSSGYDPDAALSDGAGELALFKLCGVPLVHGWLPDPADADTFQAATRAVSYNRAADIVVRGDEAAGGAVVQDRGVNLLASQLAAPTSTNGKAVDRTAWSPEQTEQIRQAVILQNFLDSSATQLTYHGLFVLAQELPAGEPVALFRNSHVSVLYKRIADDGVADPANVATPNSQAPLLYTLVTDSAFLMEDEIVWESLVDVDGASSEFFDGHFHKADLRHGDYVGRSANAGATGNVDGDTAAYQQNEDADFALAMQIYQNDQDRAERRQRRRQTRQQYSTQQPRSQSYIAPAPSDNRVPNEVFTTMRYEPEPLDNVDQLVLRLLPLQLADRHEPVAGARGHVSLNDTNTMTTEATPSQPEPVSTSNPFLQPGEVDTVSQPGMTTAPSSSTNPFLNAAATTNASNSGGGTAAKQPSHRLYQHVPLLASHLQRLQNSAGAMCRTFSGVWKREPLQQQGALQADAILGAIDACLAQEVARSGPIGEVKGLRVGITPDGQIRVTVRSVTAFPSTVTTGEELAGRAPLPTVRWDTQPTRVRTLDLEPLVFNKTDARGFYEAAKYRALADPGVLSGVRPEDGRCFDVLLWNDEPTAIPPEATDAQNSSSTAPPKRLVTESSIANVIVEYLPQHGEGAAAAAGHRSRFVTSRTSAGMLDGLLRHWLVEHSIVEEANLVLDDVHRLVYTGGARLWLCNSLRGVWQVELVENLAFAPPPQMPSNGYSAGYNNTSSNAGAKKNNNKTRFSQLLGKGNSSTPQPNTAGTGTGGAAGSVRPPSAVHESVMDDLHGHRQNASSKPGKSKKGKDGKDKDCIIM</sequence>
<feature type="compositionally biased region" description="Low complexity" evidence="1">
    <location>
        <begin position="447"/>
        <end position="460"/>
    </location>
</feature>
<feature type="compositionally biased region" description="Polar residues" evidence="1">
    <location>
        <begin position="548"/>
        <end position="565"/>
    </location>
</feature>
<dbReference type="SUPFAM" id="SSF56752">
    <property type="entry name" value="D-aminoacid aminotransferase-like PLP-dependent enzymes"/>
    <property type="match status" value="1"/>
</dbReference>
<organism evidence="3 4">
    <name type="scientific">Testicularia cyperi</name>
    <dbReference type="NCBI Taxonomy" id="1882483"/>
    <lineage>
        <taxon>Eukaryota</taxon>
        <taxon>Fungi</taxon>
        <taxon>Dikarya</taxon>
        <taxon>Basidiomycota</taxon>
        <taxon>Ustilaginomycotina</taxon>
        <taxon>Ustilaginomycetes</taxon>
        <taxon>Ustilaginales</taxon>
        <taxon>Anthracoideaceae</taxon>
        <taxon>Testicularia</taxon>
    </lineage>
</organism>
<dbReference type="GO" id="GO:0016807">
    <property type="term" value="F:cysteine-type carboxypeptidase activity"/>
    <property type="evidence" value="ECO:0007669"/>
    <property type="project" value="TreeGrafter"/>
</dbReference>
<gene>
    <name evidence="3" type="ORF">BCV70DRAFT_124150</name>
</gene>
<dbReference type="GO" id="GO:0005829">
    <property type="term" value="C:cytosol"/>
    <property type="evidence" value="ECO:0007669"/>
    <property type="project" value="TreeGrafter"/>
</dbReference>
<feature type="compositionally biased region" description="Gly residues" evidence="1">
    <location>
        <begin position="1"/>
        <end position="10"/>
    </location>
</feature>